<protein>
    <submittedName>
        <fullName evidence="1">Uncharacterized protein</fullName>
    </submittedName>
</protein>
<name>A0A9W8RZR4_9HYPO</name>
<dbReference type="AlphaFoldDB" id="A0A9W8RZR4"/>
<dbReference type="SUPFAM" id="SSF56059">
    <property type="entry name" value="Glutathione synthetase ATP-binding domain-like"/>
    <property type="match status" value="1"/>
</dbReference>
<evidence type="ECO:0000313" key="2">
    <source>
        <dbReference type="Proteomes" id="UP001152049"/>
    </source>
</evidence>
<reference evidence="1" key="1">
    <citation type="submission" date="2022-09" db="EMBL/GenBank/DDBJ databases">
        <title>Fusarium specimens isolated from Avocado Roots.</title>
        <authorList>
            <person name="Stajich J."/>
            <person name="Roper C."/>
            <person name="Heimlech-Rivalta G."/>
        </authorList>
    </citation>
    <scope>NUCLEOTIDE SEQUENCE</scope>
    <source>
        <strain evidence="1">CF00136</strain>
    </source>
</reference>
<proteinExistence type="predicted"/>
<organism evidence="1 2">
    <name type="scientific">Fusarium torreyae</name>
    <dbReference type="NCBI Taxonomy" id="1237075"/>
    <lineage>
        <taxon>Eukaryota</taxon>
        <taxon>Fungi</taxon>
        <taxon>Dikarya</taxon>
        <taxon>Ascomycota</taxon>
        <taxon>Pezizomycotina</taxon>
        <taxon>Sordariomycetes</taxon>
        <taxon>Hypocreomycetidae</taxon>
        <taxon>Hypocreales</taxon>
        <taxon>Nectriaceae</taxon>
        <taxon>Fusarium</taxon>
    </lineage>
</organism>
<dbReference type="Proteomes" id="UP001152049">
    <property type="component" value="Unassembled WGS sequence"/>
</dbReference>
<gene>
    <name evidence="1" type="ORF">NW762_008391</name>
</gene>
<comment type="caution">
    <text evidence="1">The sequence shown here is derived from an EMBL/GenBank/DDBJ whole genome shotgun (WGS) entry which is preliminary data.</text>
</comment>
<accession>A0A9W8RZR4</accession>
<evidence type="ECO:0000313" key="1">
    <source>
        <dbReference type="EMBL" id="KAJ4258242.1"/>
    </source>
</evidence>
<keyword evidence="2" id="KW-1185">Reference proteome</keyword>
<dbReference type="OrthoDB" id="2117718at2759"/>
<dbReference type="EMBL" id="JAOQAZ010000016">
    <property type="protein sequence ID" value="KAJ4258242.1"/>
    <property type="molecule type" value="Genomic_DNA"/>
</dbReference>
<sequence>MAIKRPGLVQVSVSRSAEEQRIIPAYCSSLSRRDRELKALRKHLSADGRGAALAFGIQERISPHVIAMSNPLFSRIKQLHILLGRVFVDIVDRWFTDEEARFPERMPLDPSEEALLKWVINSGCVPDYPQHAGCWRSDVLFGRSADGLDDESPYICEINGRLPLNAVMGIALGANGLKELGASKGGIELVNSMEDSYGNVMALFDSNKPLFCIRDKWPGADSKLLSTFHAAQGHESIEAVRPQDLELRPDDSSPTGSALWDKATNTHLTQWFAEMLQEEWAELDPAVARQLSLTPLNDLRTVFIVHDKRLLGIIPEELPGMVARGLLTAEEADLVASGIIETINPGSSAVQKLLRESEADPNVRKDYIYKPCRDGMGKGIDLGRNLTQEAWLERLEKLASPDVLRPHEDAAVIQRLVDHHWYDLVRHEVPDDNGAEPNKFHLIGSMFIFQSRTFLPATWRMGLETHLGISSDKPGLVMAMAHQPDWPLGANQEKES</sequence>